<evidence type="ECO:0000313" key="11">
    <source>
        <dbReference type="Proteomes" id="UP001589828"/>
    </source>
</evidence>
<evidence type="ECO:0000256" key="5">
    <source>
        <dbReference type="ARBA" id="ARBA00022989"/>
    </source>
</evidence>
<dbReference type="SUPFAM" id="SSF52540">
    <property type="entry name" value="P-loop containing nucleoside triphosphate hydrolases"/>
    <property type="match status" value="1"/>
</dbReference>
<feature type="transmembrane region" description="Helical" evidence="7">
    <location>
        <begin position="293"/>
        <end position="312"/>
    </location>
</feature>
<dbReference type="InterPro" id="IPR027417">
    <property type="entry name" value="P-loop_NTPase"/>
</dbReference>
<comment type="caution">
    <text evidence="10">The sequence shown here is derived from an EMBL/GenBank/DDBJ whole genome shotgun (WGS) entry which is preliminary data.</text>
</comment>
<reference evidence="10 11" key="1">
    <citation type="submission" date="2024-09" db="EMBL/GenBank/DDBJ databases">
        <authorList>
            <person name="Sun Q."/>
            <person name="Mori K."/>
        </authorList>
    </citation>
    <scope>NUCLEOTIDE SEQUENCE [LARGE SCALE GENOMIC DNA]</scope>
    <source>
        <strain evidence="10 11">NCAIM B.02415</strain>
    </source>
</reference>
<name>A0ABV6L2Z1_9SPHI</name>
<dbReference type="InterPro" id="IPR011527">
    <property type="entry name" value="ABC1_TM_dom"/>
</dbReference>
<dbReference type="PROSITE" id="PS50893">
    <property type="entry name" value="ABC_TRANSPORTER_2"/>
    <property type="match status" value="1"/>
</dbReference>
<protein>
    <submittedName>
        <fullName evidence="10">ABC transporter ATP-binding protein/permease</fullName>
    </submittedName>
</protein>
<proteinExistence type="predicted"/>
<dbReference type="SMART" id="SM00382">
    <property type="entry name" value="AAA"/>
    <property type="match status" value="1"/>
</dbReference>
<evidence type="ECO:0000259" key="9">
    <source>
        <dbReference type="PROSITE" id="PS50929"/>
    </source>
</evidence>
<dbReference type="InterPro" id="IPR039421">
    <property type="entry name" value="Type_1_exporter"/>
</dbReference>
<dbReference type="CDD" id="cd18584">
    <property type="entry name" value="ABC_6TM_AarD_CydD"/>
    <property type="match status" value="1"/>
</dbReference>
<feature type="domain" description="ABC transporter" evidence="8">
    <location>
        <begin position="368"/>
        <end position="576"/>
    </location>
</feature>
<keyword evidence="5 7" id="KW-1133">Transmembrane helix</keyword>
<evidence type="ECO:0000256" key="2">
    <source>
        <dbReference type="ARBA" id="ARBA00022692"/>
    </source>
</evidence>
<keyword evidence="2 7" id="KW-0812">Transmembrane</keyword>
<dbReference type="Pfam" id="PF00664">
    <property type="entry name" value="ABC_membrane"/>
    <property type="match status" value="1"/>
</dbReference>
<feature type="transmembrane region" description="Helical" evidence="7">
    <location>
        <begin position="260"/>
        <end position="287"/>
    </location>
</feature>
<evidence type="ECO:0000313" key="10">
    <source>
        <dbReference type="EMBL" id="MFC0513083.1"/>
    </source>
</evidence>
<feature type="domain" description="ABC transmembrane type-1" evidence="9">
    <location>
        <begin position="46"/>
        <end position="324"/>
    </location>
</feature>
<sequence>MSIEIPITDPKDEEALTAARSQLDAMKDKWKVNIRLIVTLKTVRYLVRFVQLILIARLLAGAVLKKSATGSYLSFILLIVLAGLYVCTGYLTDKISARFSKKIIDHVRISVLEQLEKGLSECTPDQKTGGAILFFGRQAEALAPYFTRYLPQQTLSLAAPLITLAYVFTISWVCGLIMLFTVPVLPVYMILIGKGTTTESRNEWENLTSMGGYFYDRIKGITTLYIFGAEDAEVKKMQAASKKYEDSALRVLRMAFLSSAAIDFFSTIIIAGVAIVIGLSLIGYVNFDTAEKFTLTSGLTLLLVVPEFFAALKKLGVYYHDRSRAIGAMMSFQRKDIFTNVKRGETQAKGHEAGKAVSLMTGAGEFIIDVRNLHFGYPGGKPVFNDFSLSLKQGEKVWIKGASGSGKSTLLDLIHGFRFPVKGTVTIAGNNTRQVSPEQLSEIIGWAGQKSRIFRGTLRYNLCMAKELTDTEIISILHDYLDWTSFIAPYEEGLDTLIEEDGKSLSGGERHKVSLARVLLKQAPVLLLDEPCTHLDRDSAIRLMNALSVNAQQRTIILVSHQETDYTPVNFKQAAIHDQF</sequence>
<feature type="transmembrane region" description="Helical" evidence="7">
    <location>
        <begin position="45"/>
        <end position="64"/>
    </location>
</feature>
<organism evidence="10 11">
    <name type="scientific">Mucilaginibacter angelicae</name>
    <dbReference type="NCBI Taxonomy" id="869718"/>
    <lineage>
        <taxon>Bacteria</taxon>
        <taxon>Pseudomonadati</taxon>
        <taxon>Bacteroidota</taxon>
        <taxon>Sphingobacteriia</taxon>
        <taxon>Sphingobacteriales</taxon>
        <taxon>Sphingobacteriaceae</taxon>
        <taxon>Mucilaginibacter</taxon>
    </lineage>
</organism>
<keyword evidence="4 10" id="KW-0067">ATP-binding</keyword>
<dbReference type="EMBL" id="JBHLTS010000004">
    <property type="protein sequence ID" value="MFC0513083.1"/>
    <property type="molecule type" value="Genomic_DNA"/>
</dbReference>
<evidence type="ECO:0000256" key="1">
    <source>
        <dbReference type="ARBA" id="ARBA00004651"/>
    </source>
</evidence>
<feature type="transmembrane region" description="Helical" evidence="7">
    <location>
        <begin position="71"/>
        <end position="91"/>
    </location>
</feature>
<dbReference type="GO" id="GO:0005524">
    <property type="term" value="F:ATP binding"/>
    <property type="evidence" value="ECO:0007669"/>
    <property type="project" value="UniProtKB-KW"/>
</dbReference>
<evidence type="ECO:0000256" key="4">
    <source>
        <dbReference type="ARBA" id="ARBA00022840"/>
    </source>
</evidence>
<keyword evidence="11" id="KW-1185">Reference proteome</keyword>
<dbReference type="Gene3D" id="1.20.1560.10">
    <property type="entry name" value="ABC transporter type 1, transmembrane domain"/>
    <property type="match status" value="1"/>
</dbReference>
<dbReference type="PANTHER" id="PTHR24221:SF654">
    <property type="entry name" value="ATP-BINDING CASSETTE SUB-FAMILY B MEMBER 6"/>
    <property type="match status" value="1"/>
</dbReference>
<dbReference type="Gene3D" id="3.40.50.300">
    <property type="entry name" value="P-loop containing nucleotide triphosphate hydrolases"/>
    <property type="match status" value="1"/>
</dbReference>
<keyword evidence="3" id="KW-0547">Nucleotide-binding</keyword>
<dbReference type="Proteomes" id="UP001589828">
    <property type="component" value="Unassembled WGS sequence"/>
</dbReference>
<feature type="transmembrane region" description="Helical" evidence="7">
    <location>
        <begin position="164"/>
        <end position="191"/>
    </location>
</feature>
<accession>A0ABV6L2Z1</accession>
<evidence type="ECO:0000259" key="8">
    <source>
        <dbReference type="PROSITE" id="PS50893"/>
    </source>
</evidence>
<dbReference type="CDD" id="cd03228">
    <property type="entry name" value="ABCC_MRP_Like"/>
    <property type="match status" value="1"/>
</dbReference>
<dbReference type="InterPro" id="IPR036640">
    <property type="entry name" value="ABC1_TM_sf"/>
</dbReference>
<dbReference type="PANTHER" id="PTHR24221">
    <property type="entry name" value="ATP-BINDING CASSETTE SUB-FAMILY B"/>
    <property type="match status" value="1"/>
</dbReference>
<evidence type="ECO:0000256" key="6">
    <source>
        <dbReference type="ARBA" id="ARBA00023136"/>
    </source>
</evidence>
<evidence type="ECO:0000256" key="7">
    <source>
        <dbReference type="SAM" id="Phobius"/>
    </source>
</evidence>
<gene>
    <name evidence="10" type="ORF">ACFFGT_02690</name>
</gene>
<dbReference type="PROSITE" id="PS50929">
    <property type="entry name" value="ABC_TM1F"/>
    <property type="match status" value="1"/>
</dbReference>
<dbReference type="InterPro" id="IPR003593">
    <property type="entry name" value="AAA+_ATPase"/>
</dbReference>
<comment type="subcellular location">
    <subcellularLocation>
        <location evidence="1">Cell membrane</location>
        <topology evidence="1">Multi-pass membrane protein</topology>
    </subcellularLocation>
</comment>
<dbReference type="InterPro" id="IPR003439">
    <property type="entry name" value="ABC_transporter-like_ATP-bd"/>
</dbReference>
<dbReference type="SUPFAM" id="SSF90123">
    <property type="entry name" value="ABC transporter transmembrane region"/>
    <property type="match status" value="1"/>
</dbReference>
<dbReference type="RefSeq" id="WP_377020956.1">
    <property type="nucleotide sequence ID" value="NZ_JBHLTS010000004.1"/>
</dbReference>
<evidence type="ECO:0000256" key="3">
    <source>
        <dbReference type="ARBA" id="ARBA00022741"/>
    </source>
</evidence>
<dbReference type="Pfam" id="PF00005">
    <property type="entry name" value="ABC_tran"/>
    <property type="match status" value="1"/>
</dbReference>
<keyword evidence="6 7" id="KW-0472">Membrane</keyword>